<protein>
    <submittedName>
        <fullName evidence="1">Uncharacterized protein</fullName>
    </submittedName>
</protein>
<organism evidence="1 2">
    <name type="scientific">Taxus chinensis</name>
    <name type="common">Chinese yew</name>
    <name type="synonym">Taxus wallichiana var. chinensis</name>
    <dbReference type="NCBI Taxonomy" id="29808"/>
    <lineage>
        <taxon>Eukaryota</taxon>
        <taxon>Viridiplantae</taxon>
        <taxon>Streptophyta</taxon>
        <taxon>Embryophyta</taxon>
        <taxon>Tracheophyta</taxon>
        <taxon>Spermatophyta</taxon>
        <taxon>Pinopsida</taxon>
        <taxon>Pinidae</taxon>
        <taxon>Conifers II</taxon>
        <taxon>Cupressales</taxon>
        <taxon>Taxaceae</taxon>
        <taxon>Taxus</taxon>
    </lineage>
</organism>
<dbReference type="Proteomes" id="UP000824469">
    <property type="component" value="Unassembled WGS sequence"/>
</dbReference>
<comment type="caution">
    <text evidence="1">The sequence shown here is derived from an EMBL/GenBank/DDBJ whole genome shotgun (WGS) entry which is preliminary data.</text>
</comment>
<keyword evidence="2" id="KW-1185">Reference proteome</keyword>
<feature type="non-terminal residue" evidence="1">
    <location>
        <position position="1"/>
    </location>
</feature>
<proteinExistence type="predicted"/>
<accession>A0AA38GEB3</accession>
<sequence>IRVPSGPNDSMWKYPMEDNSLAKRFKKYTCDGITNAYKLRVDRLYRRIHKAFKHEWRVLRELPTIQDEFAVYQNFSL</sequence>
<dbReference type="EMBL" id="JAHRHJ020000004">
    <property type="protein sequence ID" value="KAH9320085.1"/>
    <property type="molecule type" value="Genomic_DNA"/>
</dbReference>
<feature type="non-terminal residue" evidence="1">
    <location>
        <position position="77"/>
    </location>
</feature>
<dbReference type="AlphaFoldDB" id="A0AA38GEB3"/>
<gene>
    <name evidence="1" type="ORF">KI387_021854</name>
</gene>
<name>A0AA38GEB3_TAXCH</name>
<evidence type="ECO:0000313" key="1">
    <source>
        <dbReference type="EMBL" id="KAH9320085.1"/>
    </source>
</evidence>
<evidence type="ECO:0000313" key="2">
    <source>
        <dbReference type="Proteomes" id="UP000824469"/>
    </source>
</evidence>
<reference evidence="1 2" key="1">
    <citation type="journal article" date="2021" name="Nat. Plants">
        <title>The Taxus genome provides insights into paclitaxel biosynthesis.</title>
        <authorList>
            <person name="Xiong X."/>
            <person name="Gou J."/>
            <person name="Liao Q."/>
            <person name="Li Y."/>
            <person name="Zhou Q."/>
            <person name="Bi G."/>
            <person name="Li C."/>
            <person name="Du R."/>
            <person name="Wang X."/>
            <person name="Sun T."/>
            <person name="Guo L."/>
            <person name="Liang H."/>
            <person name="Lu P."/>
            <person name="Wu Y."/>
            <person name="Zhang Z."/>
            <person name="Ro D.K."/>
            <person name="Shang Y."/>
            <person name="Huang S."/>
            <person name="Yan J."/>
        </authorList>
    </citation>
    <scope>NUCLEOTIDE SEQUENCE [LARGE SCALE GENOMIC DNA]</scope>
    <source>
        <strain evidence="1">Ta-2019</strain>
    </source>
</reference>